<dbReference type="GO" id="GO:0008360">
    <property type="term" value="P:regulation of cell shape"/>
    <property type="evidence" value="ECO:0007669"/>
    <property type="project" value="UniProtKB-KW"/>
</dbReference>
<keyword evidence="9 10" id="KW-0573">Peptidoglycan synthesis</keyword>
<name>A0A3G9J4H6_9ACTN</name>
<evidence type="ECO:0000256" key="1">
    <source>
        <dbReference type="ARBA" id="ARBA00004496"/>
    </source>
</evidence>
<dbReference type="InterPro" id="IPR036565">
    <property type="entry name" value="Mur-like_cat_sf"/>
</dbReference>
<keyword evidence="7 9" id="KW-0067">ATP-binding</keyword>
<dbReference type="EMBL" id="AP019307">
    <property type="protein sequence ID" value="BBH18324.1"/>
    <property type="molecule type" value="Genomic_DNA"/>
</dbReference>
<feature type="domain" description="Mur ligase C-terminal" evidence="11">
    <location>
        <begin position="335"/>
        <end position="454"/>
    </location>
</feature>
<keyword evidence="4 9" id="KW-0436">Ligase</keyword>
<evidence type="ECO:0000256" key="8">
    <source>
        <dbReference type="ARBA" id="ARBA00023306"/>
    </source>
</evidence>
<organism evidence="13 14">
    <name type="scientific">Nocardioides baekrokdamisoli</name>
    <dbReference type="NCBI Taxonomy" id="1804624"/>
    <lineage>
        <taxon>Bacteria</taxon>
        <taxon>Bacillati</taxon>
        <taxon>Actinomycetota</taxon>
        <taxon>Actinomycetes</taxon>
        <taxon>Propionibacteriales</taxon>
        <taxon>Nocardioidaceae</taxon>
        <taxon>Nocardioides</taxon>
    </lineage>
</organism>
<comment type="subcellular location">
    <subcellularLocation>
        <location evidence="1 9 10">Cytoplasm</location>
    </subcellularLocation>
</comment>
<dbReference type="Gene3D" id="3.40.1190.10">
    <property type="entry name" value="Mur-like, catalytic domain"/>
    <property type="match status" value="1"/>
</dbReference>
<keyword evidence="8 9" id="KW-0131">Cell cycle</keyword>
<dbReference type="InterPro" id="IPR004101">
    <property type="entry name" value="Mur_ligase_C"/>
</dbReference>
<keyword evidence="9 10" id="KW-0133">Cell shape</keyword>
<evidence type="ECO:0000256" key="5">
    <source>
        <dbReference type="ARBA" id="ARBA00022618"/>
    </source>
</evidence>
<evidence type="ECO:0000313" key="14">
    <source>
        <dbReference type="Proteomes" id="UP000271573"/>
    </source>
</evidence>
<dbReference type="PANTHER" id="PTHR43692">
    <property type="entry name" value="UDP-N-ACETYLMURAMOYLALANINE--D-GLUTAMATE LIGASE"/>
    <property type="match status" value="1"/>
</dbReference>
<dbReference type="InterPro" id="IPR018109">
    <property type="entry name" value="Folylpolyglutamate_synth_CS"/>
</dbReference>
<evidence type="ECO:0000259" key="12">
    <source>
        <dbReference type="Pfam" id="PF08245"/>
    </source>
</evidence>
<dbReference type="PROSITE" id="PS01011">
    <property type="entry name" value="FOLYLPOLYGLU_SYNT_1"/>
    <property type="match status" value="1"/>
</dbReference>
<evidence type="ECO:0000259" key="11">
    <source>
        <dbReference type="Pfam" id="PF02875"/>
    </source>
</evidence>
<dbReference type="InterPro" id="IPR013221">
    <property type="entry name" value="Mur_ligase_cen"/>
</dbReference>
<dbReference type="InterPro" id="IPR005762">
    <property type="entry name" value="MurD"/>
</dbReference>
<dbReference type="OrthoDB" id="9809796at2"/>
<gene>
    <name evidence="9 13" type="primary">murD</name>
    <name evidence="13" type="ORF">Back2_26110</name>
</gene>
<dbReference type="AlphaFoldDB" id="A0A3G9J4H6"/>
<dbReference type="Proteomes" id="UP000271573">
    <property type="component" value="Chromosome"/>
</dbReference>
<dbReference type="Pfam" id="PF21799">
    <property type="entry name" value="MurD-like_N"/>
    <property type="match status" value="1"/>
</dbReference>
<evidence type="ECO:0000256" key="7">
    <source>
        <dbReference type="ARBA" id="ARBA00022840"/>
    </source>
</evidence>
<evidence type="ECO:0000256" key="9">
    <source>
        <dbReference type="HAMAP-Rule" id="MF_00639"/>
    </source>
</evidence>
<dbReference type="RefSeq" id="WP_125569641.1">
    <property type="nucleotide sequence ID" value="NZ_AP019307.1"/>
</dbReference>
<dbReference type="GO" id="GO:0005737">
    <property type="term" value="C:cytoplasm"/>
    <property type="evidence" value="ECO:0007669"/>
    <property type="project" value="UniProtKB-SubCell"/>
</dbReference>
<proteinExistence type="inferred from homology"/>
<dbReference type="InterPro" id="IPR036615">
    <property type="entry name" value="Mur_ligase_C_dom_sf"/>
</dbReference>
<dbReference type="SUPFAM" id="SSF51984">
    <property type="entry name" value="MurCD N-terminal domain"/>
    <property type="match status" value="1"/>
</dbReference>
<dbReference type="NCBIfam" id="TIGR01087">
    <property type="entry name" value="murD"/>
    <property type="match status" value="1"/>
</dbReference>
<dbReference type="SUPFAM" id="SSF53244">
    <property type="entry name" value="MurD-like peptide ligases, peptide-binding domain"/>
    <property type="match status" value="1"/>
</dbReference>
<dbReference type="GO" id="GO:0005524">
    <property type="term" value="F:ATP binding"/>
    <property type="evidence" value="ECO:0007669"/>
    <property type="project" value="UniProtKB-UniRule"/>
</dbReference>
<dbReference type="Pfam" id="PF08245">
    <property type="entry name" value="Mur_ligase_M"/>
    <property type="match status" value="1"/>
</dbReference>
<sequence length="482" mass="50934">MALDHLGRHDSWEGVRAVVAGFGVSGFAAADNLLHLGASVTALDESPGDDERQEKAELLNVLGADVRLGAGETATLPDDVDLLITSPGWRPTTPLLAQARDRGIPIWGEVELAWRLRDPENAAPWLAITGTNGKTTTVQMLDTILRTAGLRSVAVGNVGLPIVEAVMDPMPYDVFAVELSSFQLHYTQTMAAESAAVLNVAEDHLDWYDSMDAYARDKGRIYEGVQRACVYNVADEVTRRLVEDADVREGARAIGFTLGAPGVGMLGVVDDILVDRAFLEARHSSAAELCTISDLASDAPHYIANALAAAALARAHGISQTAVRDGLKAFRPDGHRIETVASKDGITWVDDSKATNPHAALASLRAYPSVVWIAGGLAKGATFDDLVVAARDRMRAAVLTGTDQDLIADALARHAPDVPVIRVGANETGAAAMASVVAAAGTVAASGDTVLLAPGCASMDQFKDYKDRGDRFAEAVRTRLGQ</sequence>
<dbReference type="EC" id="6.3.2.9" evidence="9 10"/>
<dbReference type="HAMAP" id="MF_00639">
    <property type="entry name" value="MurD"/>
    <property type="match status" value="1"/>
</dbReference>
<protein>
    <recommendedName>
        <fullName evidence="9 10">UDP-N-acetylmuramoylalanine--D-glutamate ligase</fullName>
        <ecNumber evidence="9 10">6.3.2.9</ecNumber>
    </recommendedName>
    <alternativeName>
        <fullName evidence="9">D-glutamic acid-adding enzyme</fullName>
    </alternativeName>
    <alternativeName>
        <fullName evidence="9">UDP-N-acetylmuramoyl-L-alanyl-D-glutamate synthetase</fullName>
    </alternativeName>
</protein>
<dbReference type="Gene3D" id="3.40.50.720">
    <property type="entry name" value="NAD(P)-binding Rossmann-like Domain"/>
    <property type="match status" value="1"/>
</dbReference>
<reference evidence="13 14" key="1">
    <citation type="submission" date="2018-11" db="EMBL/GenBank/DDBJ databases">
        <title>Complete genome sequence of Nocardioides baekrokdamisoli strain KCTC 39748.</title>
        <authorList>
            <person name="Kang S.W."/>
            <person name="Lee K.C."/>
            <person name="Kim K.K."/>
            <person name="Kim J.S."/>
            <person name="Kim D.S."/>
            <person name="Ko S.H."/>
            <person name="Yang S.H."/>
            <person name="Shin Y.K."/>
            <person name="Lee J.S."/>
        </authorList>
    </citation>
    <scope>NUCLEOTIDE SEQUENCE [LARGE SCALE GENOMIC DNA]</scope>
    <source>
        <strain evidence="13 14">KCTC 39748</strain>
    </source>
</reference>
<comment type="function">
    <text evidence="9 10">Cell wall formation. Catalyzes the addition of glutamate to the nucleotide precursor UDP-N-acetylmuramoyl-L-alanine (UMA).</text>
</comment>
<dbReference type="Pfam" id="PF02875">
    <property type="entry name" value="Mur_ligase_C"/>
    <property type="match status" value="1"/>
</dbReference>
<comment type="similarity">
    <text evidence="9">Belongs to the MurCDEF family.</text>
</comment>
<evidence type="ECO:0000313" key="13">
    <source>
        <dbReference type="EMBL" id="BBH18324.1"/>
    </source>
</evidence>
<dbReference type="Gene3D" id="3.90.190.20">
    <property type="entry name" value="Mur ligase, C-terminal domain"/>
    <property type="match status" value="1"/>
</dbReference>
<dbReference type="UniPathway" id="UPA00219"/>
<feature type="binding site" evidence="9">
    <location>
        <begin position="130"/>
        <end position="136"/>
    </location>
    <ligand>
        <name>ATP</name>
        <dbReference type="ChEBI" id="CHEBI:30616"/>
    </ligand>
</feature>
<keyword evidence="14" id="KW-1185">Reference proteome</keyword>
<keyword evidence="9 10" id="KW-0961">Cell wall biogenesis/degradation</keyword>
<evidence type="ECO:0000256" key="6">
    <source>
        <dbReference type="ARBA" id="ARBA00022741"/>
    </source>
</evidence>
<evidence type="ECO:0000256" key="10">
    <source>
        <dbReference type="RuleBase" id="RU003664"/>
    </source>
</evidence>
<keyword evidence="5 9" id="KW-0132">Cell division</keyword>
<dbReference type="GO" id="GO:0071555">
    <property type="term" value="P:cell wall organization"/>
    <property type="evidence" value="ECO:0007669"/>
    <property type="project" value="UniProtKB-KW"/>
</dbReference>
<dbReference type="KEGG" id="nbe:Back2_26110"/>
<evidence type="ECO:0000256" key="3">
    <source>
        <dbReference type="ARBA" id="ARBA00022490"/>
    </source>
</evidence>
<evidence type="ECO:0000256" key="4">
    <source>
        <dbReference type="ARBA" id="ARBA00022598"/>
    </source>
</evidence>
<keyword evidence="6 9" id="KW-0547">Nucleotide-binding</keyword>
<accession>A0A3G9J4H6</accession>
<dbReference type="GO" id="GO:0009252">
    <property type="term" value="P:peptidoglycan biosynthetic process"/>
    <property type="evidence" value="ECO:0007669"/>
    <property type="project" value="UniProtKB-UniRule"/>
</dbReference>
<feature type="domain" description="Mur ligase central" evidence="12">
    <location>
        <begin position="128"/>
        <end position="312"/>
    </location>
</feature>
<evidence type="ECO:0000256" key="2">
    <source>
        <dbReference type="ARBA" id="ARBA00004752"/>
    </source>
</evidence>
<dbReference type="GO" id="GO:0051301">
    <property type="term" value="P:cell division"/>
    <property type="evidence" value="ECO:0007669"/>
    <property type="project" value="UniProtKB-KW"/>
</dbReference>
<dbReference type="SUPFAM" id="SSF53623">
    <property type="entry name" value="MurD-like peptide ligases, catalytic domain"/>
    <property type="match status" value="1"/>
</dbReference>
<keyword evidence="3 9" id="KW-0963">Cytoplasm</keyword>
<dbReference type="PANTHER" id="PTHR43692:SF1">
    <property type="entry name" value="UDP-N-ACETYLMURAMOYLALANINE--D-GLUTAMATE LIGASE"/>
    <property type="match status" value="1"/>
</dbReference>
<dbReference type="GO" id="GO:0004326">
    <property type="term" value="F:tetrahydrofolylpolyglutamate synthase activity"/>
    <property type="evidence" value="ECO:0007669"/>
    <property type="project" value="InterPro"/>
</dbReference>
<comment type="catalytic activity">
    <reaction evidence="9 10">
        <text>UDP-N-acetyl-alpha-D-muramoyl-L-alanine + D-glutamate + ATP = UDP-N-acetyl-alpha-D-muramoyl-L-alanyl-D-glutamate + ADP + phosphate + H(+)</text>
        <dbReference type="Rhea" id="RHEA:16429"/>
        <dbReference type="ChEBI" id="CHEBI:15378"/>
        <dbReference type="ChEBI" id="CHEBI:29986"/>
        <dbReference type="ChEBI" id="CHEBI:30616"/>
        <dbReference type="ChEBI" id="CHEBI:43474"/>
        <dbReference type="ChEBI" id="CHEBI:83898"/>
        <dbReference type="ChEBI" id="CHEBI:83900"/>
        <dbReference type="ChEBI" id="CHEBI:456216"/>
        <dbReference type="EC" id="6.3.2.9"/>
    </reaction>
</comment>
<comment type="pathway">
    <text evidence="2 9 10">Cell wall biogenesis; peptidoglycan biosynthesis.</text>
</comment>
<dbReference type="GO" id="GO:0008764">
    <property type="term" value="F:UDP-N-acetylmuramoylalanine-D-glutamate ligase activity"/>
    <property type="evidence" value="ECO:0007669"/>
    <property type="project" value="UniProtKB-UniRule"/>
</dbReference>